<feature type="non-terminal residue" evidence="1">
    <location>
        <position position="1"/>
    </location>
</feature>
<organism evidence="1 2">
    <name type="scientific">Trichinella papuae</name>
    <dbReference type="NCBI Taxonomy" id="268474"/>
    <lineage>
        <taxon>Eukaryota</taxon>
        <taxon>Metazoa</taxon>
        <taxon>Ecdysozoa</taxon>
        <taxon>Nematoda</taxon>
        <taxon>Enoplea</taxon>
        <taxon>Dorylaimia</taxon>
        <taxon>Trichinellida</taxon>
        <taxon>Trichinellidae</taxon>
        <taxon>Trichinella</taxon>
    </lineage>
</organism>
<sequence>LLRCVTKEQMKETASRDISARNLCARYFTRRNTLRRVLTNRESCVRIHRREGFQTQWFPTLLYANKDDPLKIALSLVTI</sequence>
<proteinExistence type="predicted"/>
<gene>
    <name evidence="1" type="ORF">T10_7624</name>
</gene>
<keyword evidence="2" id="KW-1185">Reference proteome</keyword>
<evidence type="ECO:0000313" key="2">
    <source>
        <dbReference type="Proteomes" id="UP000054843"/>
    </source>
</evidence>
<comment type="caution">
    <text evidence="1">The sequence shown here is derived from an EMBL/GenBank/DDBJ whole genome shotgun (WGS) entry which is preliminary data.</text>
</comment>
<reference evidence="1 2" key="1">
    <citation type="submission" date="2015-01" db="EMBL/GenBank/DDBJ databases">
        <title>Evolution of Trichinella species and genotypes.</title>
        <authorList>
            <person name="Korhonen P.K."/>
            <person name="Edoardo P."/>
            <person name="Giuseppe L.R."/>
            <person name="Gasser R.B."/>
        </authorList>
    </citation>
    <scope>NUCLEOTIDE SEQUENCE [LARGE SCALE GENOMIC DNA]</scope>
    <source>
        <strain evidence="1">ISS1980</strain>
    </source>
</reference>
<dbReference type="EMBL" id="JYDO01000006">
    <property type="protein sequence ID" value="KRZ79557.1"/>
    <property type="molecule type" value="Genomic_DNA"/>
</dbReference>
<dbReference type="AlphaFoldDB" id="A0A0V1N6Z4"/>
<evidence type="ECO:0000313" key="1">
    <source>
        <dbReference type="EMBL" id="KRZ79557.1"/>
    </source>
</evidence>
<name>A0A0V1N6Z4_9BILA</name>
<accession>A0A0V1N6Z4</accession>
<protein>
    <submittedName>
        <fullName evidence="1">Uncharacterized protein</fullName>
    </submittedName>
</protein>
<dbReference type="Proteomes" id="UP000054843">
    <property type="component" value="Unassembled WGS sequence"/>
</dbReference>